<feature type="compositionally biased region" description="Low complexity" evidence="1">
    <location>
        <begin position="45"/>
        <end position="57"/>
    </location>
</feature>
<proteinExistence type="predicted"/>
<gene>
    <name evidence="2" type="ORF">GCM10023322_09250</name>
</gene>
<accession>A0ABP9RK78</accession>
<protein>
    <submittedName>
        <fullName evidence="2">Uncharacterized protein</fullName>
    </submittedName>
</protein>
<feature type="compositionally biased region" description="Basic and acidic residues" evidence="1">
    <location>
        <begin position="89"/>
        <end position="98"/>
    </location>
</feature>
<evidence type="ECO:0000313" key="3">
    <source>
        <dbReference type="Proteomes" id="UP001501570"/>
    </source>
</evidence>
<name>A0ABP9RK78_9ACTN</name>
<evidence type="ECO:0000256" key="1">
    <source>
        <dbReference type="SAM" id="MobiDB-lite"/>
    </source>
</evidence>
<comment type="caution">
    <text evidence="2">The sequence shown here is derived from an EMBL/GenBank/DDBJ whole genome shotgun (WGS) entry which is preliminary data.</text>
</comment>
<keyword evidence="3" id="KW-1185">Reference proteome</keyword>
<organism evidence="2 3">
    <name type="scientific">Rugosimonospora acidiphila</name>
    <dbReference type="NCBI Taxonomy" id="556531"/>
    <lineage>
        <taxon>Bacteria</taxon>
        <taxon>Bacillati</taxon>
        <taxon>Actinomycetota</taxon>
        <taxon>Actinomycetes</taxon>
        <taxon>Micromonosporales</taxon>
        <taxon>Micromonosporaceae</taxon>
        <taxon>Rugosimonospora</taxon>
    </lineage>
</organism>
<feature type="region of interest" description="Disordered" evidence="1">
    <location>
        <begin position="45"/>
        <end position="98"/>
    </location>
</feature>
<reference evidence="3" key="1">
    <citation type="journal article" date="2019" name="Int. J. Syst. Evol. Microbiol.">
        <title>The Global Catalogue of Microorganisms (GCM) 10K type strain sequencing project: providing services to taxonomists for standard genome sequencing and annotation.</title>
        <authorList>
            <consortium name="The Broad Institute Genomics Platform"/>
            <consortium name="The Broad Institute Genome Sequencing Center for Infectious Disease"/>
            <person name="Wu L."/>
            <person name="Ma J."/>
        </authorList>
    </citation>
    <scope>NUCLEOTIDE SEQUENCE [LARGE SCALE GENOMIC DNA]</scope>
    <source>
        <strain evidence="3">JCM 18304</strain>
    </source>
</reference>
<sequence>MLVTFTCEPPSWPARLPQKFSAATTLMVVEPPEVVEALDEVEQPASARTASAAAPAADPIRRLRKRSGMDMEDTASLRADVSNGQPDANENHSRFQMR</sequence>
<dbReference type="Proteomes" id="UP001501570">
    <property type="component" value="Unassembled WGS sequence"/>
</dbReference>
<evidence type="ECO:0000313" key="2">
    <source>
        <dbReference type="EMBL" id="GAA5179389.1"/>
    </source>
</evidence>
<dbReference type="EMBL" id="BAABJQ010000002">
    <property type="protein sequence ID" value="GAA5179389.1"/>
    <property type="molecule type" value="Genomic_DNA"/>
</dbReference>